<dbReference type="InterPro" id="IPR017972">
    <property type="entry name" value="Cyt_P450_CS"/>
</dbReference>
<protein>
    <submittedName>
        <fullName evidence="17">Cytochrome P450 4C1 isoform X1</fullName>
    </submittedName>
</protein>
<name>A0ABM3G624_NEOLC</name>
<gene>
    <name evidence="17" type="primary">LOC107225953</name>
</gene>
<comment type="similarity">
    <text evidence="5 14">Belongs to the cytochrome P450 family.</text>
</comment>
<keyword evidence="8" id="KW-0256">Endoplasmic reticulum</keyword>
<feature type="transmembrane region" description="Helical" evidence="15">
    <location>
        <begin position="6"/>
        <end position="26"/>
    </location>
</feature>
<evidence type="ECO:0000256" key="15">
    <source>
        <dbReference type="SAM" id="Phobius"/>
    </source>
</evidence>
<accession>A0ABM3G624</accession>
<dbReference type="Pfam" id="PF00067">
    <property type="entry name" value="p450"/>
    <property type="match status" value="1"/>
</dbReference>
<dbReference type="RefSeq" id="XP_046595719.1">
    <property type="nucleotide sequence ID" value="XM_046739763.1"/>
</dbReference>
<evidence type="ECO:0000256" key="6">
    <source>
        <dbReference type="ARBA" id="ARBA00022617"/>
    </source>
</evidence>
<comment type="subcellular location">
    <subcellularLocation>
        <location evidence="4">Endoplasmic reticulum membrane</location>
        <topology evidence="4">Peripheral membrane protein</topology>
    </subcellularLocation>
    <subcellularLocation>
        <location evidence="3">Microsome membrane</location>
        <topology evidence="3">Peripheral membrane protein</topology>
    </subcellularLocation>
</comment>
<proteinExistence type="inferred from homology"/>
<keyword evidence="16" id="KW-1185">Reference proteome</keyword>
<feature type="transmembrane region" description="Helical" evidence="15">
    <location>
        <begin position="47"/>
        <end position="68"/>
    </location>
</feature>
<evidence type="ECO:0000256" key="5">
    <source>
        <dbReference type="ARBA" id="ARBA00010617"/>
    </source>
</evidence>
<dbReference type="PROSITE" id="PS00086">
    <property type="entry name" value="CYTOCHROME_P450"/>
    <property type="match status" value="1"/>
</dbReference>
<keyword evidence="12 14" id="KW-0503">Monooxygenase</keyword>
<evidence type="ECO:0000256" key="4">
    <source>
        <dbReference type="ARBA" id="ARBA00004406"/>
    </source>
</evidence>
<evidence type="ECO:0000256" key="8">
    <source>
        <dbReference type="ARBA" id="ARBA00022824"/>
    </source>
</evidence>
<evidence type="ECO:0000256" key="9">
    <source>
        <dbReference type="ARBA" id="ARBA00022848"/>
    </source>
</evidence>
<keyword evidence="10 14" id="KW-0560">Oxidoreductase</keyword>
<dbReference type="PANTHER" id="PTHR24291">
    <property type="entry name" value="CYTOCHROME P450 FAMILY 4"/>
    <property type="match status" value="1"/>
</dbReference>
<evidence type="ECO:0000256" key="12">
    <source>
        <dbReference type="ARBA" id="ARBA00023033"/>
    </source>
</evidence>
<evidence type="ECO:0000256" key="11">
    <source>
        <dbReference type="ARBA" id="ARBA00023004"/>
    </source>
</evidence>
<evidence type="ECO:0000256" key="13">
    <source>
        <dbReference type="ARBA" id="ARBA00023136"/>
    </source>
</evidence>
<organism evidence="16 17">
    <name type="scientific">Neodiprion lecontei</name>
    <name type="common">Redheaded pine sawfly</name>
    <dbReference type="NCBI Taxonomy" id="441921"/>
    <lineage>
        <taxon>Eukaryota</taxon>
        <taxon>Metazoa</taxon>
        <taxon>Ecdysozoa</taxon>
        <taxon>Arthropoda</taxon>
        <taxon>Hexapoda</taxon>
        <taxon>Insecta</taxon>
        <taxon>Pterygota</taxon>
        <taxon>Neoptera</taxon>
        <taxon>Endopterygota</taxon>
        <taxon>Hymenoptera</taxon>
        <taxon>Tenthredinoidea</taxon>
        <taxon>Diprionidae</taxon>
        <taxon>Diprioninae</taxon>
        <taxon>Neodiprion</taxon>
    </lineage>
</organism>
<dbReference type="PANTHER" id="PTHR24291:SF189">
    <property type="entry name" value="CYTOCHROME P450 4C3-RELATED"/>
    <property type="match status" value="1"/>
</dbReference>
<evidence type="ECO:0000256" key="3">
    <source>
        <dbReference type="ARBA" id="ARBA00004174"/>
    </source>
</evidence>
<dbReference type="CDD" id="cd20628">
    <property type="entry name" value="CYP4"/>
    <property type="match status" value="1"/>
</dbReference>
<keyword evidence="13 15" id="KW-0472">Membrane</keyword>
<evidence type="ECO:0000256" key="2">
    <source>
        <dbReference type="ARBA" id="ARBA00003690"/>
    </source>
</evidence>
<dbReference type="PROSITE" id="PS51257">
    <property type="entry name" value="PROKAR_LIPOPROTEIN"/>
    <property type="match status" value="1"/>
</dbReference>
<dbReference type="PRINTS" id="PR00463">
    <property type="entry name" value="EP450I"/>
</dbReference>
<evidence type="ECO:0000313" key="17">
    <source>
        <dbReference type="RefSeq" id="XP_046595719.1"/>
    </source>
</evidence>
<sequence>MERLTLVTQSVVIACLIFYAVSKIIVNLAKRRSFGNRCSRFEGPPRLPIIGNAYLFIGSAEAIMNKFLELDKLYPRYYQLSLGTRSIFVTSVPEQLKVIFNSAKTIDRGGLLDFARPWLGSGILLAKAAKWQVHRKLIQPTFSPMILKSFIEVFSRQSAMMVRQMERHVNGDEFEVQKYLSPYTLNMICGTTMGVKLEAQTDENCQYAEAVEKTTSSICTRALRPWLHSSFIFYRTQLGKEQQKEIQIMHDFVENVIRTKKELLQNRLCQPELNTNEYDEPKIGGEVFLDHLLNLPRDKKTLTDDEIRDEVHSIVLPASDAPAITVSFVMLMLASHPDLQDKVYEELREIYGDDDNEDQLVTPDDLSRMNYLDQVIKETMRLFPGSPFLIREVTDDLDIGDRVLPKGSSVAPNILRLHRSEEYWSDPFKFDPDRFLPENITEQYPHSYLPFGAGPRSCLGKPNSDVEDDLELLHGLSLRIEVDRIEVCHDDDENVRGDDSSTICFDERSSCTCRTYPTENGNGAETSGTDHIEN</sequence>
<dbReference type="PRINTS" id="PR00385">
    <property type="entry name" value="P450"/>
</dbReference>
<evidence type="ECO:0000256" key="10">
    <source>
        <dbReference type="ARBA" id="ARBA00023002"/>
    </source>
</evidence>
<dbReference type="Proteomes" id="UP000829291">
    <property type="component" value="Chromosome 5"/>
</dbReference>
<dbReference type="InterPro" id="IPR036396">
    <property type="entry name" value="Cyt_P450_sf"/>
</dbReference>
<keyword evidence="9" id="KW-0492">Microsome</keyword>
<evidence type="ECO:0000256" key="7">
    <source>
        <dbReference type="ARBA" id="ARBA00022723"/>
    </source>
</evidence>
<keyword evidence="6 14" id="KW-0349">Heme</keyword>
<comment type="function">
    <text evidence="2">May be involved in the metabolism of insect hormones and in the breakdown of synthetic insecticides.</text>
</comment>
<comment type="cofactor">
    <cofactor evidence="1">
        <name>heme</name>
        <dbReference type="ChEBI" id="CHEBI:30413"/>
    </cofactor>
</comment>
<dbReference type="InterPro" id="IPR002401">
    <property type="entry name" value="Cyt_P450_E_grp-I"/>
</dbReference>
<evidence type="ECO:0000256" key="1">
    <source>
        <dbReference type="ARBA" id="ARBA00001971"/>
    </source>
</evidence>
<dbReference type="Gene3D" id="1.10.630.10">
    <property type="entry name" value="Cytochrome P450"/>
    <property type="match status" value="1"/>
</dbReference>
<reference evidence="17" key="1">
    <citation type="submission" date="2025-08" db="UniProtKB">
        <authorList>
            <consortium name="RefSeq"/>
        </authorList>
    </citation>
    <scope>IDENTIFICATION</scope>
    <source>
        <tissue evidence="17">Thorax and Abdomen</tissue>
    </source>
</reference>
<evidence type="ECO:0000256" key="14">
    <source>
        <dbReference type="RuleBase" id="RU000461"/>
    </source>
</evidence>
<keyword evidence="15" id="KW-1133">Transmembrane helix</keyword>
<dbReference type="InterPro" id="IPR050196">
    <property type="entry name" value="Cytochrome_P450_Monoox"/>
</dbReference>
<dbReference type="SUPFAM" id="SSF48264">
    <property type="entry name" value="Cytochrome P450"/>
    <property type="match status" value="1"/>
</dbReference>
<evidence type="ECO:0000313" key="16">
    <source>
        <dbReference type="Proteomes" id="UP000829291"/>
    </source>
</evidence>
<keyword evidence="11 14" id="KW-0408">Iron</keyword>
<keyword evidence="7 14" id="KW-0479">Metal-binding</keyword>
<dbReference type="InterPro" id="IPR001128">
    <property type="entry name" value="Cyt_P450"/>
</dbReference>
<dbReference type="GeneID" id="107225953"/>
<keyword evidence="15" id="KW-0812">Transmembrane</keyword>